<protein>
    <submittedName>
        <fullName evidence="1">Sigma-70 family RNA polymerase sigma factor</fullName>
    </submittedName>
</protein>
<dbReference type="EMBL" id="CP104558">
    <property type="protein sequence ID" value="UXH46286.1"/>
    <property type="molecule type" value="Genomic_DNA"/>
</dbReference>
<proteinExistence type="predicted"/>
<reference evidence="1" key="1">
    <citation type="submission" date="2022-09" db="EMBL/GenBank/DDBJ databases">
        <title>Complete genome sequence of Rossellomorea vietnamensis strain RL-WG62, a newly isolated PGPR with the potential for plant salinity stress alleviation.</title>
        <authorList>
            <person name="Ren L."/>
            <person name="Wang G."/>
            <person name="Hu H."/>
        </authorList>
    </citation>
    <scope>NUCLEOTIDE SEQUENCE</scope>
    <source>
        <strain evidence="1">RL-WG62</strain>
    </source>
</reference>
<evidence type="ECO:0000313" key="2">
    <source>
        <dbReference type="Proteomes" id="UP001064027"/>
    </source>
</evidence>
<gene>
    <name evidence="1" type="ORF">N5C46_09655</name>
</gene>
<name>A0ACD4CDD5_9BACI</name>
<keyword evidence="2" id="KW-1185">Reference proteome</keyword>
<evidence type="ECO:0000313" key="1">
    <source>
        <dbReference type="EMBL" id="UXH46286.1"/>
    </source>
</evidence>
<accession>A0ACD4CDD5</accession>
<organism evidence="1 2">
    <name type="scientific">Rossellomorea vietnamensis</name>
    <dbReference type="NCBI Taxonomy" id="218284"/>
    <lineage>
        <taxon>Bacteria</taxon>
        <taxon>Bacillati</taxon>
        <taxon>Bacillota</taxon>
        <taxon>Bacilli</taxon>
        <taxon>Bacillales</taxon>
        <taxon>Bacillaceae</taxon>
        <taxon>Rossellomorea</taxon>
    </lineage>
</organism>
<dbReference type="Proteomes" id="UP001064027">
    <property type="component" value="Chromosome"/>
</dbReference>
<sequence>MNDTYKAGEFSKMEERTKSEKDRLLEEAMTQYGNDVYYVVYSYVKEHSLAEDLTQEVFIKFYQKMDTFREDSSLKTWIISVAINHCKDYLRRWDTRMISISNKINDMVKGKMGAPEQTVIKNEQNSELIQKVLDLPVKYREVIFLYYFEEMKLAEIGESLDINTNTVKTRLTRGKALLGSTIKRSEVFKNG</sequence>